<feature type="compositionally biased region" description="Basic and acidic residues" evidence="1">
    <location>
        <begin position="1"/>
        <end position="17"/>
    </location>
</feature>
<dbReference type="AlphaFoldDB" id="U2P3A0"/>
<reference evidence="4 5" key="1">
    <citation type="submission" date="2013-08" db="EMBL/GenBank/DDBJ databases">
        <authorList>
            <person name="Durkin A.S."/>
            <person name="Haft D.R."/>
            <person name="McCorrison J."/>
            <person name="Torralba M."/>
            <person name="Gillis M."/>
            <person name="Haft D.H."/>
            <person name="Methe B."/>
            <person name="Sutton G."/>
            <person name="Nelson K.E."/>
        </authorList>
    </citation>
    <scope>NUCLEOTIDE SEQUENCE [LARGE SCALE GENOMIC DNA]</scope>
    <source>
        <strain evidence="4 5">F0067</strain>
    </source>
</reference>
<feature type="compositionally biased region" description="Low complexity" evidence="1">
    <location>
        <begin position="176"/>
        <end position="186"/>
    </location>
</feature>
<dbReference type="Gene3D" id="2.40.160.20">
    <property type="match status" value="1"/>
</dbReference>
<dbReference type="SUPFAM" id="SSF56925">
    <property type="entry name" value="OMPA-like"/>
    <property type="match status" value="1"/>
</dbReference>
<accession>U2P3A0</accession>
<dbReference type="PATRIC" id="fig|1115809.3.peg.2579"/>
<sequence length="407" mass="44345">MNKQWTDDIRKRMERRQTAAPEGLLDDVKREMALRGLAPKPAASRRRAATARLWLYRTAAAAAVVLAVFLLWPGSDEERAVKPLAFVPTKEVAQAATRLQATRLHQPETADRVELAEAAELVATAAIGQPSLQNQPDPADAPDQPASSERSDNSEQPGKSARPKPSAHDDLPFILPSPSSSTDSRLSIATSYGGAMGSTSGATGMTLATADPIGNYDREFDGKKSEGLMQEVAMEKHTKHKQPVRVGVSVSYRLNRHWSLHTGLNYSYLSSTTTYSGGAEGNRTEQSLHYVGLPLSAAYTLAQGRHYRVYATAGMQVEKLVSGKLSAAGKGTADTELPTRNIKEKQLQFSANAAVGAELRLRKGVSAYVEPGVSRYFDNRSEVENIYKDKPTNFNLNVGLRIYLNDF</sequence>
<name>U2P3A0_9BACT</name>
<organism evidence="4 5">
    <name type="scientific">Segatella baroniae F0067</name>
    <dbReference type="NCBI Taxonomy" id="1115809"/>
    <lineage>
        <taxon>Bacteria</taxon>
        <taxon>Pseudomonadati</taxon>
        <taxon>Bacteroidota</taxon>
        <taxon>Bacteroidia</taxon>
        <taxon>Bacteroidales</taxon>
        <taxon>Prevotellaceae</taxon>
        <taxon>Segatella</taxon>
    </lineage>
</organism>
<dbReference type="RefSeq" id="WP_021590816.1">
    <property type="nucleotide sequence ID" value="NZ_AWEY01000044.1"/>
</dbReference>
<dbReference type="InterPro" id="IPR011250">
    <property type="entry name" value="OMP/PagP_B-barrel"/>
</dbReference>
<evidence type="ECO:0000256" key="1">
    <source>
        <dbReference type="SAM" id="MobiDB-lite"/>
    </source>
</evidence>
<evidence type="ECO:0000313" key="4">
    <source>
        <dbReference type="EMBL" id="ERK38174.1"/>
    </source>
</evidence>
<keyword evidence="2" id="KW-0472">Membrane</keyword>
<feature type="region of interest" description="Disordered" evidence="1">
    <location>
        <begin position="128"/>
        <end position="186"/>
    </location>
</feature>
<dbReference type="InterPro" id="IPR025665">
    <property type="entry name" value="Beta-barrel_OMP_2"/>
</dbReference>
<dbReference type="Proteomes" id="UP000016648">
    <property type="component" value="Unassembled WGS sequence"/>
</dbReference>
<gene>
    <name evidence="4" type="ORF">HMPREF9135_1091</name>
</gene>
<feature type="domain" description="Outer membrane protein beta-barrel" evidence="3">
    <location>
        <begin position="240"/>
        <end position="363"/>
    </location>
</feature>
<feature type="transmembrane region" description="Helical" evidence="2">
    <location>
        <begin position="54"/>
        <end position="72"/>
    </location>
</feature>
<dbReference type="EMBL" id="AWEY01000044">
    <property type="protein sequence ID" value="ERK38174.1"/>
    <property type="molecule type" value="Genomic_DNA"/>
</dbReference>
<feature type="compositionally biased region" description="Low complexity" evidence="1">
    <location>
        <begin position="133"/>
        <end position="146"/>
    </location>
</feature>
<evidence type="ECO:0000313" key="5">
    <source>
        <dbReference type="Proteomes" id="UP000016648"/>
    </source>
</evidence>
<comment type="caution">
    <text evidence="4">The sequence shown here is derived from an EMBL/GenBank/DDBJ whole genome shotgun (WGS) entry which is preliminary data.</text>
</comment>
<dbReference type="Pfam" id="PF13568">
    <property type="entry name" value="OMP_b-brl_2"/>
    <property type="match status" value="1"/>
</dbReference>
<proteinExistence type="predicted"/>
<feature type="region of interest" description="Disordered" evidence="1">
    <location>
        <begin position="1"/>
        <end position="22"/>
    </location>
</feature>
<evidence type="ECO:0000259" key="3">
    <source>
        <dbReference type="Pfam" id="PF13568"/>
    </source>
</evidence>
<evidence type="ECO:0000256" key="2">
    <source>
        <dbReference type="SAM" id="Phobius"/>
    </source>
</evidence>
<keyword evidence="2" id="KW-0812">Transmembrane</keyword>
<keyword evidence="5" id="KW-1185">Reference proteome</keyword>
<protein>
    <submittedName>
        <fullName evidence="4">Outer membrane protein beta-barrel domain protein</fullName>
    </submittedName>
</protein>
<keyword evidence="2" id="KW-1133">Transmembrane helix</keyword>